<dbReference type="InterPro" id="IPR011706">
    <property type="entry name" value="Cu-oxidase_C"/>
</dbReference>
<evidence type="ECO:0000259" key="11">
    <source>
        <dbReference type="Pfam" id="PF07732"/>
    </source>
</evidence>
<dbReference type="Gene3D" id="2.60.40.420">
    <property type="entry name" value="Cupredoxins - blue copper proteins"/>
    <property type="match status" value="3"/>
</dbReference>
<evidence type="ECO:0008006" key="14">
    <source>
        <dbReference type="Google" id="ProtNLM"/>
    </source>
</evidence>
<dbReference type="InterPro" id="IPR044130">
    <property type="entry name" value="CuRO_2_Fet3-like"/>
</dbReference>
<feature type="region of interest" description="Disordered" evidence="7">
    <location>
        <begin position="544"/>
        <end position="573"/>
    </location>
</feature>
<comment type="similarity">
    <text evidence="1">Belongs to the multicopper oxidase family.</text>
</comment>
<dbReference type="GO" id="GO:0005507">
    <property type="term" value="F:copper ion binding"/>
    <property type="evidence" value="ECO:0007669"/>
    <property type="project" value="InterPro"/>
</dbReference>
<evidence type="ECO:0000256" key="8">
    <source>
        <dbReference type="SAM" id="SignalP"/>
    </source>
</evidence>
<dbReference type="GO" id="GO:0033215">
    <property type="term" value="P:reductive iron assimilation"/>
    <property type="evidence" value="ECO:0007669"/>
    <property type="project" value="TreeGrafter"/>
</dbReference>
<dbReference type="AlphaFoldDB" id="A0A9P6NJR6"/>
<keyword evidence="2" id="KW-0479">Metal-binding</keyword>
<dbReference type="GO" id="GO:0033573">
    <property type="term" value="C:high-affinity iron permease complex"/>
    <property type="evidence" value="ECO:0007669"/>
    <property type="project" value="TreeGrafter"/>
</dbReference>
<dbReference type="InterPro" id="IPR002355">
    <property type="entry name" value="Cu_oxidase_Cu_BS"/>
</dbReference>
<dbReference type="Pfam" id="PF07732">
    <property type="entry name" value="Cu-oxidase_3"/>
    <property type="match status" value="1"/>
</dbReference>
<evidence type="ECO:0000256" key="6">
    <source>
        <dbReference type="ARBA" id="ARBA00023180"/>
    </source>
</evidence>
<keyword evidence="3 8" id="KW-0732">Signal</keyword>
<dbReference type="InterPro" id="IPR008972">
    <property type="entry name" value="Cupredoxin"/>
</dbReference>
<evidence type="ECO:0000256" key="5">
    <source>
        <dbReference type="ARBA" id="ARBA00023008"/>
    </source>
</evidence>
<dbReference type="InterPro" id="IPR045087">
    <property type="entry name" value="Cu-oxidase_fam"/>
</dbReference>
<dbReference type="EMBL" id="MU167250">
    <property type="protein sequence ID" value="KAG0147254.1"/>
    <property type="molecule type" value="Genomic_DNA"/>
</dbReference>
<reference evidence="12" key="1">
    <citation type="submission" date="2013-11" db="EMBL/GenBank/DDBJ databases">
        <title>Genome sequence of the fusiform rust pathogen reveals effectors for host alternation and coevolution with pine.</title>
        <authorList>
            <consortium name="DOE Joint Genome Institute"/>
            <person name="Smith K."/>
            <person name="Pendleton A."/>
            <person name="Kubisiak T."/>
            <person name="Anderson C."/>
            <person name="Salamov A."/>
            <person name="Aerts A."/>
            <person name="Riley R."/>
            <person name="Clum A."/>
            <person name="Lindquist E."/>
            <person name="Ence D."/>
            <person name="Campbell M."/>
            <person name="Kronenberg Z."/>
            <person name="Feau N."/>
            <person name="Dhillon B."/>
            <person name="Hamelin R."/>
            <person name="Burleigh J."/>
            <person name="Smith J."/>
            <person name="Yandell M."/>
            <person name="Nelson C."/>
            <person name="Grigoriev I."/>
            <person name="Davis J."/>
        </authorList>
    </citation>
    <scope>NUCLEOTIDE SEQUENCE</scope>
    <source>
        <strain evidence="12">G11</strain>
    </source>
</reference>
<dbReference type="GO" id="GO:0004322">
    <property type="term" value="F:ferroxidase activity"/>
    <property type="evidence" value="ECO:0007669"/>
    <property type="project" value="TreeGrafter"/>
</dbReference>
<dbReference type="Pfam" id="PF00394">
    <property type="entry name" value="Cu-oxidase"/>
    <property type="match status" value="1"/>
</dbReference>
<dbReference type="GO" id="GO:0010106">
    <property type="term" value="P:cellular response to iron ion starvation"/>
    <property type="evidence" value="ECO:0007669"/>
    <property type="project" value="TreeGrafter"/>
</dbReference>
<accession>A0A9P6NJR6</accession>
<evidence type="ECO:0000256" key="7">
    <source>
        <dbReference type="SAM" id="MobiDB-lite"/>
    </source>
</evidence>
<dbReference type="Proteomes" id="UP000886653">
    <property type="component" value="Unassembled WGS sequence"/>
</dbReference>
<feature type="compositionally biased region" description="Polar residues" evidence="7">
    <location>
        <begin position="544"/>
        <end position="553"/>
    </location>
</feature>
<dbReference type="FunFam" id="2.60.40.420:FF:000045">
    <property type="entry name" value="Laccase 2"/>
    <property type="match status" value="1"/>
</dbReference>
<dbReference type="OrthoDB" id="2121828at2759"/>
<keyword evidence="6" id="KW-0325">Glycoprotein</keyword>
<organism evidence="12 13">
    <name type="scientific">Cronartium quercuum f. sp. fusiforme G11</name>
    <dbReference type="NCBI Taxonomy" id="708437"/>
    <lineage>
        <taxon>Eukaryota</taxon>
        <taxon>Fungi</taxon>
        <taxon>Dikarya</taxon>
        <taxon>Basidiomycota</taxon>
        <taxon>Pucciniomycotina</taxon>
        <taxon>Pucciniomycetes</taxon>
        <taxon>Pucciniales</taxon>
        <taxon>Coleosporiaceae</taxon>
        <taxon>Cronartium</taxon>
    </lineage>
</organism>
<evidence type="ECO:0000313" key="12">
    <source>
        <dbReference type="EMBL" id="KAG0147254.1"/>
    </source>
</evidence>
<evidence type="ECO:0000256" key="1">
    <source>
        <dbReference type="ARBA" id="ARBA00010609"/>
    </source>
</evidence>
<keyword evidence="5" id="KW-0186">Copper</keyword>
<evidence type="ECO:0000256" key="4">
    <source>
        <dbReference type="ARBA" id="ARBA00023002"/>
    </source>
</evidence>
<feature type="signal peptide" evidence="8">
    <location>
        <begin position="1"/>
        <end position="19"/>
    </location>
</feature>
<feature type="domain" description="Plastocyanin-like" evidence="9">
    <location>
        <begin position="175"/>
        <end position="331"/>
    </location>
</feature>
<keyword evidence="4" id="KW-0560">Oxidoreductase</keyword>
<evidence type="ECO:0000259" key="10">
    <source>
        <dbReference type="Pfam" id="PF07731"/>
    </source>
</evidence>
<dbReference type="PROSITE" id="PS00080">
    <property type="entry name" value="MULTICOPPER_OXIDASE2"/>
    <property type="match status" value="1"/>
</dbReference>
<dbReference type="InterPro" id="IPR011707">
    <property type="entry name" value="Cu-oxidase-like_N"/>
</dbReference>
<evidence type="ECO:0000313" key="13">
    <source>
        <dbReference type="Proteomes" id="UP000886653"/>
    </source>
</evidence>
<dbReference type="PANTHER" id="PTHR11709:SF361">
    <property type="entry name" value="IRON TRANSPORT MULTICOPPER OXIDASE FET3"/>
    <property type="match status" value="1"/>
</dbReference>
<dbReference type="PANTHER" id="PTHR11709">
    <property type="entry name" value="MULTI-COPPER OXIDASE"/>
    <property type="match status" value="1"/>
</dbReference>
<proteinExistence type="inferred from homology"/>
<evidence type="ECO:0000256" key="3">
    <source>
        <dbReference type="ARBA" id="ARBA00022729"/>
    </source>
</evidence>
<dbReference type="InterPro" id="IPR001117">
    <property type="entry name" value="Cu-oxidase_2nd"/>
</dbReference>
<sequence length="573" mass="64530">MHYIFPFFISLLAFATTQAKIVDIQWNIDYVFTNPDGLYTRKVVGVNERWPPLPIMVSSGDLLRLHVRNRLDKPTSIHHHGLDFRGVGMFDGAMDITQCGIPPGGEFTYQVDTTGQSGTYWIHAHSNGQYVDGLRAPFIIQPSLGAIPNYFSKPSQRFLDTQMTMQTVSQLYDDEYTVIMSDWYHEQHADLLEKYLSPSNPEGHEPTPNSGLLYFSRGTTYLPGFNNVTSIQFKPNQRYRLRLLNIGALAMFQFKIDGHQMHIIEVDGTDVVPYEVESIPIDVAQRYSIVVTAKSDASTNYLIQANMDASMFSKPPSTLQLNYTSTLVYSPAAQVHPIEPFSLYNMLDERAFTPQVAQAMLTPTRTIELKATFMMSSDGTNRGFINNVSWVPPQTPTLMTVESVQQDMLFNPRIYGPQTNAHILQYMEVIDLLVTNLDSGGHPFHLHGHKFQVIDRRQGAMSSMRSSSTVTNPMRRDTIHIGAQETVRLRFQADNPAVFLFHCHIEWHLQAGLGITFVEAPDRLQQETRGRIPSVMRRHCAQTGHFSSGNAAGNSGDRLLDLTGAPQGPYPQP</sequence>
<keyword evidence="13" id="KW-1185">Reference proteome</keyword>
<evidence type="ECO:0000259" key="9">
    <source>
        <dbReference type="Pfam" id="PF00394"/>
    </source>
</evidence>
<dbReference type="SUPFAM" id="SSF49503">
    <property type="entry name" value="Cupredoxins"/>
    <property type="match status" value="3"/>
</dbReference>
<feature type="domain" description="Plastocyanin-like" evidence="10">
    <location>
        <begin position="391"/>
        <end position="522"/>
    </location>
</feature>
<dbReference type="CDD" id="cd13877">
    <property type="entry name" value="CuRO_2_Fet3p_like"/>
    <property type="match status" value="1"/>
</dbReference>
<protein>
    <recommendedName>
        <fullName evidence="14">Laccase</fullName>
    </recommendedName>
</protein>
<name>A0A9P6NJR6_9BASI</name>
<comment type="caution">
    <text evidence="12">The sequence shown here is derived from an EMBL/GenBank/DDBJ whole genome shotgun (WGS) entry which is preliminary data.</text>
</comment>
<feature type="chain" id="PRO_5040408997" description="Laccase" evidence="8">
    <location>
        <begin position="20"/>
        <end position="573"/>
    </location>
</feature>
<evidence type="ECO:0000256" key="2">
    <source>
        <dbReference type="ARBA" id="ARBA00022723"/>
    </source>
</evidence>
<feature type="domain" description="Plastocyanin-like" evidence="11">
    <location>
        <begin position="31"/>
        <end position="142"/>
    </location>
</feature>
<gene>
    <name evidence="12" type="ORF">CROQUDRAFT_43212</name>
</gene>
<dbReference type="Pfam" id="PF07731">
    <property type="entry name" value="Cu-oxidase_2"/>
    <property type="match status" value="1"/>
</dbReference>